<dbReference type="EMBL" id="CADCVT010000287">
    <property type="protein sequence ID" value="CAA9516525.1"/>
    <property type="molecule type" value="Genomic_DNA"/>
</dbReference>
<accession>A0A6J4T7Y8</accession>
<evidence type="ECO:0000256" key="1">
    <source>
        <dbReference type="SAM" id="Phobius"/>
    </source>
</evidence>
<proteinExistence type="predicted"/>
<evidence type="ECO:0000313" key="2">
    <source>
        <dbReference type="EMBL" id="CAA9516525.1"/>
    </source>
</evidence>
<sequence>MEIGLLIILLSGAFAGYIGRAKGSSFFIWFLVGACVPVLGVIVAVFYRMELNEPRRQCPGCGKVVKLYDALCTRCGTELEYTDEQIPPESALSAR</sequence>
<keyword evidence="1" id="KW-0812">Transmembrane</keyword>
<gene>
    <name evidence="2" type="ORF">AVDCRST_MAG85-2644</name>
</gene>
<feature type="transmembrane region" description="Helical" evidence="1">
    <location>
        <begin position="25"/>
        <end position="47"/>
    </location>
</feature>
<evidence type="ECO:0008006" key="3">
    <source>
        <dbReference type="Google" id="ProtNLM"/>
    </source>
</evidence>
<organism evidence="2">
    <name type="scientific">uncultured Solirubrobacteraceae bacterium</name>
    <dbReference type="NCBI Taxonomy" id="1162706"/>
    <lineage>
        <taxon>Bacteria</taxon>
        <taxon>Bacillati</taxon>
        <taxon>Actinomycetota</taxon>
        <taxon>Thermoleophilia</taxon>
        <taxon>Solirubrobacterales</taxon>
        <taxon>Solirubrobacteraceae</taxon>
        <taxon>environmental samples</taxon>
    </lineage>
</organism>
<protein>
    <recommendedName>
        <fullName evidence="3">Zinc-ribbon domain-containing protein</fullName>
    </recommendedName>
</protein>
<reference evidence="2" key="1">
    <citation type="submission" date="2020-02" db="EMBL/GenBank/DDBJ databases">
        <authorList>
            <person name="Meier V. D."/>
        </authorList>
    </citation>
    <scope>NUCLEOTIDE SEQUENCE</scope>
    <source>
        <strain evidence="2">AVDCRST_MAG85</strain>
    </source>
</reference>
<keyword evidence="1" id="KW-0472">Membrane</keyword>
<keyword evidence="1" id="KW-1133">Transmembrane helix</keyword>
<dbReference type="AlphaFoldDB" id="A0A6J4T7Y8"/>
<name>A0A6J4T7Y8_9ACTN</name>